<feature type="transmembrane region" description="Helical" evidence="1">
    <location>
        <begin position="12"/>
        <end position="32"/>
    </location>
</feature>
<dbReference type="AlphaFoldDB" id="A0A836MPA3"/>
<keyword evidence="1" id="KW-0812">Transmembrane</keyword>
<keyword evidence="1" id="KW-0472">Membrane</keyword>
<evidence type="ECO:0000256" key="1">
    <source>
        <dbReference type="SAM" id="Phobius"/>
    </source>
</evidence>
<keyword evidence="3" id="KW-1185">Reference proteome</keyword>
<accession>A0A836MPA3</accession>
<evidence type="ECO:0000313" key="3">
    <source>
        <dbReference type="Proteomes" id="UP000027170"/>
    </source>
</evidence>
<keyword evidence="1" id="KW-1133">Transmembrane helix</keyword>
<gene>
    <name evidence="2" type="ORF">SALWKB29_1346</name>
</gene>
<comment type="caution">
    <text evidence="2">The sequence shown here is derived from an EMBL/GenBank/DDBJ whole genome shotgun (WGS) entry which is preliminary data.</text>
</comment>
<dbReference type="Proteomes" id="UP000027170">
    <property type="component" value="Unassembled WGS sequence"/>
</dbReference>
<reference evidence="2 3" key="1">
    <citation type="submission" date="2014-03" db="EMBL/GenBank/DDBJ databases">
        <title>The genomes of two eusocial bee gut symbionts.</title>
        <authorList>
            <person name="Kwong W.K."/>
            <person name="Engel P."/>
            <person name="Koch H."/>
            <person name="Moran N.A."/>
        </authorList>
    </citation>
    <scope>NUCLEOTIDE SEQUENCE [LARGE SCALE GENOMIC DNA]</scope>
    <source>
        <strain evidence="3">wkB29</strain>
    </source>
</reference>
<organism evidence="2 3">
    <name type="scientific">Snodgrassella communis</name>
    <dbReference type="NCBI Taxonomy" id="2946699"/>
    <lineage>
        <taxon>Bacteria</taxon>
        <taxon>Pseudomonadati</taxon>
        <taxon>Pseudomonadota</taxon>
        <taxon>Betaproteobacteria</taxon>
        <taxon>Neisseriales</taxon>
        <taxon>Neisseriaceae</taxon>
        <taxon>Snodgrassella</taxon>
    </lineage>
</organism>
<protein>
    <submittedName>
        <fullName evidence="2">Uncharacterized protein</fullName>
    </submittedName>
</protein>
<dbReference type="EMBL" id="JFZV01000006">
    <property type="protein sequence ID" value="KDN14556.1"/>
    <property type="molecule type" value="Genomic_DNA"/>
</dbReference>
<name>A0A836MPA3_9NEIS</name>
<evidence type="ECO:0000313" key="2">
    <source>
        <dbReference type="EMBL" id="KDN14556.1"/>
    </source>
</evidence>
<proteinExistence type="predicted"/>
<sequence length="55" mass="6234">MILATDWVTAQHIAFCLCRLSMIDFLMFAVLLSHPLFMSVAVAQEASLQVLYFLL</sequence>